<proteinExistence type="inferred from homology"/>
<accession>A0A857LS71</accession>
<dbReference type="InterPro" id="IPR056798">
    <property type="entry name" value="ADH_Fe_C"/>
</dbReference>
<dbReference type="GO" id="GO:0046872">
    <property type="term" value="F:metal ion binding"/>
    <property type="evidence" value="ECO:0007669"/>
    <property type="project" value="InterPro"/>
</dbReference>
<dbReference type="Gene3D" id="3.40.50.1970">
    <property type="match status" value="1"/>
</dbReference>
<dbReference type="SUPFAM" id="SSF56796">
    <property type="entry name" value="Dehydroquinate synthase-like"/>
    <property type="match status" value="1"/>
</dbReference>
<protein>
    <submittedName>
        <fullName evidence="6">Iron-containing alcohol dehydrogenase</fullName>
    </submittedName>
</protein>
<reference evidence="6" key="1">
    <citation type="journal article" date="2021" name="Nat. Microbiol.">
        <title>Cocultivation of an ultrasmall environmental parasitic bacterium with lytic ability against bacteria associated with wastewater foams.</title>
        <authorList>
            <person name="Batinovic S."/>
            <person name="Rose J.J.A."/>
            <person name="Ratcliffe J."/>
            <person name="Seviour R.J."/>
            <person name="Petrovski S."/>
        </authorList>
    </citation>
    <scope>NUCLEOTIDE SEQUENCE</scope>
    <source>
        <strain evidence="6">CON44</strain>
    </source>
</reference>
<feature type="domain" description="Fe-containing alcohol dehydrogenase-like C-terminal" evidence="5">
    <location>
        <begin position="165"/>
        <end position="347"/>
    </location>
</feature>
<keyword evidence="2" id="KW-0560">Oxidoreductase</keyword>
<comment type="similarity">
    <text evidence="1">Belongs to the iron-containing alcohol dehydrogenase family.</text>
</comment>
<dbReference type="EMBL" id="CP045810">
    <property type="protein sequence ID" value="QHN41532.1"/>
    <property type="molecule type" value="Genomic_DNA"/>
</dbReference>
<dbReference type="Pfam" id="PF25137">
    <property type="entry name" value="ADH_Fe_C"/>
    <property type="match status" value="1"/>
</dbReference>
<dbReference type="InterPro" id="IPR034786">
    <property type="entry name" value="MAR"/>
</dbReference>
<dbReference type="GO" id="GO:0018506">
    <property type="term" value="F:maleylacetate reductase activity"/>
    <property type="evidence" value="ECO:0007669"/>
    <property type="project" value="InterPro"/>
</dbReference>
<evidence type="ECO:0000256" key="1">
    <source>
        <dbReference type="ARBA" id="ARBA00007358"/>
    </source>
</evidence>
<evidence type="ECO:0000259" key="4">
    <source>
        <dbReference type="Pfam" id="PF00465"/>
    </source>
</evidence>
<dbReference type="PANTHER" id="PTHR11496:SF102">
    <property type="entry name" value="ALCOHOL DEHYDROGENASE 4"/>
    <property type="match status" value="1"/>
</dbReference>
<dbReference type="Gene3D" id="1.20.1090.10">
    <property type="entry name" value="Dehydroquinate synthase-like - alpha domain"/>
    <property type="match status" value="1"/>
</dbReference>
<sequence length="353" mass="35797">MRFDHTTLGQRILFGSGQAADNVRLAAEGFGAGASRILLIADAFAAEIADAVVGKVAVVARISDIVQHVPAGNARAAVSVATESGADAVVSIGGGSAVGLAKIIARDLHLPVIAVPTTFAGSEATDVWGQTENNRKVTGSDPHVLPKVVVYDATLSRSLPGQLAVASGLNAVAHAVDGFWAPRADPINKALGTEGLRALIPGLRALGADPDDLAAREQTLYGAYLAAVAFASAGSGLHHKICHVLGGAYGLSHSETHAIVLAYVTALNAPAAADAAQRISQALGKPDPATGLFELRRDLGVVGSLAELGMPESGIDDAVAPILAAAPVSNPVPATEENITALLRKAWAGEDPT</sequence>
<evidence type="ECO:0000259" key="5">
    <source>
        <dbReference type="Pfam" id="PF25137"/>
    </source>
</evidence>
<dbReference type="Pfam" id="PF00465">
    <property type="entry name" value="Fe-ADH"/>
    <property type="match status" value="1"/>
</dbReference>
<organism evidence="6">
    <name type="scientific">Gordonia amarae</name>
    <dbReference type="NCBI Taxonomy" id="36821"/>
    <lineage>
        <taxon>Bacteria</taxon>
        <taxon>Bacillati</taxon>
        <taxon>Actinomycetota</taxon>
        <taxon>Actinomycetes</taxon>
        <taxon>Mycobacteriales</taxon>
        <taxon>Gordoniaceae</taxon>
        <taxon>Gordonia</taxon>
    </lineage>
</organism>
<dbReference type="InterPro" id="IPR001670">
    <property type="entry name" value="ADH_Fe/GldA"/>
</dbReference>
<dbReference type="RefSeq" id="WP_040514462.1">
    <property type="nucleotide sequence ID" value="NZ_CP045804.1"/>
</dbReference>
<keyword evidence="3" id="KW-0520">NAD</keyword>
<dbReference type="AlphaFoldDB" id="A0A857LS71"/>
<dbReference type="CDD" id="cd08177">
    <property type="entry name" value="MAR"/>
    <property type="match status" value="1"/>
</dbReference>
<feature type="domain" description="Alcohol dehydrogenase iron-type/glycerol dehydrogenase GldA" evidence="4">
    <location>
        <begin position="10"/>
        <end position="152"/>
    </location>
</feature>
<evidence type="ECO:0000313" key="6">
    <source>
        <dbReference type="EMBL" id="QHN41532.1"/>
    </source>
</evidence>
<dbReference type="InterPro" id="IPR039697">
    <property type="entry name" value="Alcohol_dehydrogenase_Fe"/>
</dbReference>
<gene>
    <name evidence="6" type="ORF">GII30_22340</name>
</gene>
<evidence type="ECO:0000256" key="3">
    <source>
        <dbReference type="ARBA" id="ARBA00023027"/>
    </source>
</evidence>
<evidence type="ECO:0000256" key="2">
    <source>
        <dbReference type="ARBA" id="ARBA00023002"/>
    </source>
</evidence>
<name>A0A857LS71_9ACTN</name>
<dbReference type="GO" id="GO:0004022">
    <property type="term" value="F:alcohol dehydrogenase (NAD+) activity"/>
    <property type="evidence" value="ECO:0007669"/>
    <property type="project" value="TreeGrafter"/>
</dbReference>
<dbReference type="PANTHER" id="PTHR11496">
    <property type="entry name" value="ALCOHOL DEHYDROGENASE"/>
    <property type="match status" value="1"/>
</dbReference>